<organism evidence="1 2">
    <name type="scientific">Exophiala viscosa</name>
    <dbReference type="NCBI Taxonomy" id="2486360"/>
    <lineage>
        <taxon>Eukaryota</taxon>
        <taxon>Fungi</taxon>
        <taxon>Dikarya</taxon>
        <taxon>Ascomycota</taxon>
        <taxon>Pezizomycotina</taxon>
        <taxon>Eurotiomycetes</taxon>
        <taxon>Chaetothyriomycetidae</taxon>
        <taxon>Chaetothyriales</taxon>
        <taxon>Herpotrichiellaceae</taxon>
        <taxon>Exophiala</taxon>
    </lineage>
</organism>
<dbReference type="Proteomes" id="UP001203852">
    <property type="component" value="Unassembled WGS sequence"/>
</dbReference>
<comment type="caution">
    <text evidence="1">The sequence shown here is derived from an EMBL/GenBank/DDBJ whole genome shotgun (WGS) entry which is preliminary data.</text>
</comment>
<dbReference type="AlphaFoldDB" id="A0AAN6IGP9"/>
<evidence type="ECO:0000313" key="1">
    <source>
        <dbReference type="EMBL" id="KAI1616898.1"/>
    </source>
</evidence>
<accession>A0AAN6IGP9</accession>
<evidence type="ECO:0000313" key="2">
    <source>
        <dbReference type="Proteomes" id="UP001203852"/>
    </source>
</evidence>
<keyword evidence="2" id="KW-1185">Reference proteome</keyword>
<proteinExistence type="predicted"/>
<protein>
    <submittedName>
        <fullName evidence="1">Uncharacterized protein</fullName>
    </submittedName>
</protein>
<sequence length="783" mass="88038">MSGPSVPPEWSRDAESLKNWPYLFAFQCIQEFDFKQHPDQNFRSSSASPHTVVPAGLIGKILEEDRGRGLYKISVRRSSAARYERWIPKQYVTVWPEGWPFRARVDYNANGIRMRTGDIGEIEFVQFPHGQPYGAMGEAQLPWFQVKINGTQGFIEYWAAEPGNVNSRYIVTAIADISPNLSAGLQSNTLPQQQDNLWKILYGICIAFKNGTSQGLILPHRLREIVNNQQLLGAFVQKIHNGVNKAGLLWLFNTRQFTIQQLIRKAKKIGPRTLGAGIYGKCYKDFRMIFKGWGPMLYIGKSVELSARMGRHDNDRPKIQSSKHYEAANDSTDPTGDNFIVCELDRDDNEMKLVEQIFTSLFNSYHPTMTSFEPEVITAEGSTDSTRRYGDIEQATIAYKLAMQVFQLTGWTSYCGHASFGVSQGLNRSSPMHEGQDNKTIIWTLSHAPGRMSVYQRHAFRVTIDDNTATVLKIGWKDSDGNITRFGVTVPTKIVKPGTLVYPAIEISEDGPHPAHYAKISALGPLSDWEDARRLAVRVTFYEDGKWQHIYPQSQANATFQENSGSSQLCRKYVVNPLKPLTGPDYVAGVLTTYVRTIRVFRYLKQITVIDDYPWMPHNTTARVKEVVPRAFESQLEIRGKTANVPPQPRAKAIAFSELVARLQNAGAGNIKTFMGSAARYGGPTGRWGKPPIPRKVCDACFLILRLAPTASASTASKCIKLNNQGCINCNQRGIPCSWTDGMTKESKPDLWDLLCEDKEMAGGRHYIRVPAEDPEMEQIYEP</sequence>
<gene>
    <name evidence="1" type="ORF">EDD36DRAFT_493319</name>
</gene>
<reference evidence="1" key="1">
    <citation type="journal article" date="2022" name="bioRxiv">
        <title>Deciphering the potential niche of two novel black yeast fungi from a biological soil crust based on their genomes, phenotypes, and melanin regulation.</title>
        <authorList>
            <consortium name="DOE Joint Genome Institute"/>
            <person name="Carr E.C."/>
            <person name="Barton Q."/>
            <person name="Grambo S."/>
            <person name="Sullivan M."/>
            <person name="Renfro C.M."/>
            <person name="Kuo A."/>
            <person name="Pangilinan J."/>
            <person name="Lipzen A."/>
            <person name="Keymanesh K."/>
            <person name="Savage E."/>
            <person name="Barry K."/>
            <person name="Grigoriev I.V."/>
            <person name="Riekhof W.R."/>
            <person name="Harris S.S."/>
        </authorList>
    </citation>
    <scope>NUCLEOTIDE SEQUENCE</scope>
    <source>
        <strain evidence="1">JF 03-4F</strain>
    </source>
</reference>
<name>A0AAN6IGP9_9EURO</name>
<dbReference type="EMBL" id="MU404351">
    <property type="protein sequence ID" value="KAI1616898.1"/>
    <property type="molecule type" value="Genomic_DNA"/>
</dbReference>